<dbReference type="InterPro" id="IPR005467">
    <property type="entry name" value="His_kinase_dom"/>
</dbReference>
<keyword evidence="20" id="KW-1185">Reference proteome</keyword>
<keyword evidence="11" id="KW-0408">Iron</keyword>
<proteinExistence type="predicted"/>
<keyword evidence="6 15" id="KW-0808">Transferase</keyword>
<dbReference type="Pfam" id="PF02518">
    <property type="entry name" value="HATPase_c"/>
    <property type="match status" value="1"/>
</dbReference>
<keyword evidence="17" id="KW-0175">Coiled coil</keyword>
<evidence type="ECO:0000256" key="9">
    <source>
        <dbReference type="ARBA" id="ARBA00022777"/>
    </source>
</evidence>
<feature type="coiled-coil region" evidence="17">
    <location>
        <begin position="176"/>
        <end position="203"/>
    </location>
</feature>
<evidence type="ECO:0000256" key="2">
    <source>
        <dbReference type="ARBA" id="ARBA00001966"/>
    </source>
</evidence>
<dbReference type="PRINTS" id="PR00344">
    <property type="entry name" value="BCTRLSENSOR"/>
</dbReference>
<evidence type="ECO:0000313" key="19">
    <source>
        <dbReference type="EMBL" id="KOY81686.1"/>
    </source>
</evidence>
<dbReference type="Gene3D" id="1.20.5.1930">
    <property type="match status" value="1"/>
</dbReference>
<dbReference type="SUPFAM" id="SSF55874">
    <property type="entry name" value="ATPase domain of HSP90 chaperone/DNA topoisomerase II/histidine kinase"/>
    <property type="match status" value="1"/>
</dbReference>
<keyword evidence="4" id="KW-0004">4Fe-4S</keyword>
<evidence type="ECO:0000256" key="5">
    <source>
        <dbReference type="ARBA" id="ARBA00022490"/>
    </source>
</evidence>
<keyword evidence="8 15" id="KW-0547">Nucleotide-binding</keyword>
<feature type="modified residue" description="Phosphohistidine; by autocatalysis" evidence="16">
    <location>
        <position position="152"/>
    </location>
</feature>
<dbReference type="PATRIC" id="fig|33935.3.peg.3280"/>
<comment type="PTM">
    <text evidence="16">Autophosphorylated.</text>
</comment>
<dbReference type="STRING" id="33935.ADM90_12200"/>
<evidence type="ECO:0000313" key="20">
    <source>
        <dbReference type="Proteomes" id="UP000037977"/>
    </source>
</evidence>
<dbReference type="SUPFAM" id="SSF55785">
    <property type="entry name" value="PYP-like sensor domain (PAS domain)"/>
    <property type="match status" value="1"/>
</dbReference>
<dbReference type="InterPro" id="IPR017203">
    <property type="entry name" value="Sig_transdc_His_kinase_NreB"/>
</dbReference>
<sequence length="344" mass="39376">MQSNSENEYLKQIYHHMKDGIILMKENREIIMINPAGQNLTGWHKGGFVPYCSYCTEQAGTHHKPSCYLIANKDVLGLLSKMPTYRGDKIDVEMSVAAIYVNKETSQTEYMLVLRDHETHKQVREAAISKKMIRALIEAKEEEHKRLAQELHDGVGQSLFSVSLALQAIESFVQQNDKLIDYIDEVREELQKVMNDVKSYAYQLRPQSLDQLGLEPTIRYLIDLLQRKVPNLEIQMNTQGLGRCDPAVEINLYRIIQEALHNITKYAQATLVVIDLIKDNTHIYMTIKDNGIGFDRNSIQSEGLGLKHIEERVDQLGGTCKIISNLARGTTIEIVIPRWRPKND</sequence>
<comment type="caution">
    <text evidence="19">The sequence shown here is derived from an EMBL/GenBank/DDBJ whole genome shotgun (WGS) entry which is preliminary data.</text>
</comment>
<keyword evidence="5" id="KW-0963">Cytoplasm</keyword>
<keyword evidence="9 15" id="KW-0418">Kinase</keyword>
<evidence type="ECO:0000256" key="15">
    <source>
        <dbReference type="PIRNR" id="PIRNR037432"/>
    </source>
</evidence>
<evidence type="ECO:0000256" key="14">
    <source>
        <dbReference type="ARBA" id="ARBA00024827"/>
    </source>
</evidence>
<dbReference type="Gene3D" id="3.30.565.10">
    <property type="entry name" value="Histidine kinase-like ATPase, C-terminal domain"/>
    <property type="match status" value="1"/>
</dbReference>
<evidence type="ECO:0000256" key="7">
    <source>
        <dbReference type="ARBA" id="ARBA00022723"/>
    </source>
</evidence>
<keyword evidence="16" id="KW-0597">Phosphoprotein</keyword>
<dbReference type="EC" id="2.7.13.3" evidence="15"/>
<evidence type="ECO:0000256" key="13">
    <source>
        <dbReference type="ARBA" id="ARBA00023014"/>
    </source>
</evidence>
<evidence type="ECO:0000256" key="16">
    <source>
        <dbReference type="PIRSR" id="PIRSR037432-51"/>
    </source>
</evidence>
<evidence type="ECO:0000256" key="8">
    <source>
        <dbReference type="ARBA" id="ARBA00022741"/>
    </source>
</evidence>
<dbReference type="GO" id="GO:0046983">
    <property type="term" value="F:protein dimerization activity"/>
    <property type="evidence" value="ECO:0007669"/>
    <property type="project" value="InterPro"/>
</dbReference>
<dbReference type="InterPro" id="IPR050482">
    <property type="entry name" value="Sensor_HK_TwoCompSys"/>
</dbReference>
<dbReference type="PROSITE" id="PS50109">
    <property type="entry name" value="HIS_KIN"/>
    <property type="match status" value="1"/>
</dbReference>
<dbReference type="InterPro" id="IPR004358">
    <property type="entry name" value="Sig_transdc_His_kin-like_C"/>
</dbReference>
<evidence type="ECO:0000256" key="4">
    <source>
        <dbReference type="ARBA" id="ARBA00022485"/>
    </source>
</evidence>
<keyword evidence="10 15" id="KW-0067">ATP-binding</keyword>
<evidence type="ECO:0000256" key="1">
    <source>
        <dbReference type="ARBA" id="ARBA00000085"/>
    </source>
</evidence>
<name>A0A0M9DJH1_9BACI</name>
<gene>
    <name evidence="19" type="ORF">ADM90_12200</name>
</gene>
<dbReference type="Pfam" id="PF07730">
    <property type="entry name" value="HisKA_3"/>
    <property type="match status" value="1"/>
</dbReference>
<dbReference type="EMBL" id="LGCI01000008">
    <property type="protein sequence ID" value="KOY81686.1"/>
    <property type="molecule type" value="Genomic_DNA"/>
</dbReference>
<organism evidence="19 20">
    <name type="scientific">Lysinibacillus macroides</name>
    <dbReference type="NCBI Taxonomy" id="33935"/>
    <lineage>
        <taxon>Bacteria</taxon>
        <taxon>Bacillati</taxon>
        <taxon>Bacillota</taxon>
        <taxon>Bacilli</taxon>
        <taxon>Bacillales</taxon>
        <taxon>Bacillaceae</taxon>
        <taxon>Lysinibacillus</taxon>
    </lineage>
</organism>
<dbReference type="PANTHER" id="PTHR24421">
    <property type="entry name" value="NITRATE/NITRITE SENSOR PROTEIN NARX-RELATED"/>
    <property type="match status" value="1"/>
</dbReference>
<evidence type="ECO:0000256" key="10">
    <source>
        <dbReference type="ARBA" id="ARBA00022840"/>
    </source>
</evidence>
<evidence type="ECO:0000256" key="12">
    <source>
        <dbReference type="ARBA" id="ARBA00023012"/>
    </source>
</evidence>
<dbReference type="GO" id="GO:0005506">
    <property type="term" value="F:iron ion binding"/>
    <property type="evidence" value="ECO:0007669"/>
    <property type="project" value="InterPro"/>
</dbReference>
<protein>
    <recommendedName>
        <fullName evidence="15">Sensor histidine kinase</fullName>
        <ecNumber evidence="15">2.7.13.3</ecNumber>
    </recommendedName>
</protein>
<dbReference type="CDD" id="cd16917">
    <property type="entry name" value="HATPase_UhpB-NarQ-NarX-like"/>
    <property type="match status" value="1"/>
</dbReference>
<keyword evidence="7" id="KW-0479">Metal-binding</keyword>
<dbReference type="GO" id="GO:0000155">
    <property type="term" value="F:phosphorelay sensor kinase activity"/>
    <property type="evidence" value="ECO:0007669"/>
    <property type="project" value="InterPro"/>
</dbReference>
<evidence type="ECO:0000256" key="3">
    <source>
        <dbReference type="ARBA" id="ARBA00004496"/>
    </source>
</evidence>
<dbReference type="InterPro" id="IPR036890">
    <property type="entry name" value="HATPase_C_sf"/>
</dbReference>
<dbReference type="GO" id="GO:0016020">
    <property type="term" value="C:membrane"/>
    <property type="evidence" value="ECO:0007669"/>
    <property type="project" value="InterPro"/>
</dbReference>
<dbReference type="AlphaFoldDB" id="A0A0M9DJH1"/>
<comment type="function">
    <text evidence="14">Member of the two-component regulatory system NreB/NreC involved in the control of dissimilatory nitrate/nitrite reduction in response to oxygen. NreB functions as a direct oxygen sensor histidine kinase which is autophosphorylated, in the absence of oxygen, probably at the conserved histidine residue, and transfers its phosphate group probably to a conserved aspartate residue of NreC. NreB/NreC activates the expression of the nitrate (narGHJI) and nitrite (nir) reductase operons, as well as the putative nitrate transporter gene narT.</text>
</comment>
<dbReference type="InterPro" id="IPR035965">
    <property type="entry name" value="PAS-like_dom_sf"/>
</dbReference>
<comment type="catalytic activity">
    <reaction evidence="1 15">
        <text>ATP + protein L-histidine = ADP + protein N-phospho-L-histidine.</text>
        <dbReference type="EC" id="2.7.13.3"/>
    </reaction>
</comment>
<reference evidence="19 20" key="1">
    <citation type="submission" date="2015-07" db="EMBL/GenBank/DDBJ databases">
        <title>Genome sequencing project for genomic taxonomy and phylogenomics of Bacillus-like bacteria.</title>
        <authorList>
            <person name="Liu B."/>
            <person name="Wang J."/>
            <person name="Zhu Y."/>
            <person name="Liu G."/>
            <person name="Chen Q."/>
            <person name="Chen Z."/>
            <person name="Che J."/>
            <person name="Ge C."/>
            <person name="Shi H."/>
            <person name="Pan Z."/>
            <person name="Liu X."/>
        </authorList>
    </citation>
    <scope>NUCLEOTIDE SEQUENCE [LARGE SCALE GENOMIC DNA]</scope>
    <source>
        <strain evidence="19 20">DSM 54</strain>
    </source>
</reference>
<feature type="domain" description="Histidine kinase" evidence="18">
    <location>
        <begin position="146"/>
        <end position="340"/>
    </location>
</feature>
<evidence type="ECO:0000256" key="11">
    <source>
        <dbReference type="ARBA" id="ARBA00023004"/>
    </source>
</evidence>
<dbReference type="GO" id="GO:0005737">
    <property type="term" value="C:cytoplasm"/>
    <property type="evidence" value="ECO:0007669"/>
    <property type="project" value="UniProtKB-SubCell"/>
</dbReference>
<dbReference type="InterPro" id="IPR011712">
    <property type="entry name" value="Sig_transdc_His_kin_sub3_dim/P"/>
</dbReference>
<dbReference type="RefSeq" id="WP_053995278.1">
    <property type="nucleotide sequence ID" value="NZ_CP065643.1"/>
</dbReference>
<dbReference type="Gene3D" id="3.30.450.20">
    <property type="entry name" value="PAS domain"/>
    <property type="match status" value="1"/>
</dbReference>
<keyword evidence="12 15" id="KW-0902">Two-component regulatory system</keyword>
<evidence type="ECO:0000256" key="17">
    <source>
        <dbReference type="SAM" id="Coils"/>
    </source>
</evidence>
<dbReference type="Proteomes" id="UP000037977">
    <property type="component" value="Unassembled WGS sequence"/>
</dbReference>
<keyword evidence="13" id="KW-0411">Iron-sulfur</keyword>
<evidence type="ECO:0000259" key="18">
    <source>
        <dbReference type="PROSITE" id="PS50109"/>
    </source>
</evidence>
<dbReference type="SMART" id="SM00387">
    <property type="entry name" value="HATPase_c"/>
    <property type="match status" value="1"/>
</dbReference>
<dbReference type="InterPro" id="IPR003594">
    <property type="entry name" value="HATPase_dom"/>
</dbReference>
<dbReference type="PIRSF" id="PIRSF037432">
    <property type="entry name" value="STHK_NreB"/>
    <property type="match status" value="1"/>
</dbReference>
<evidence type="ECO:0000256" key="6">
    <source>
        <dbReference type="ARBA" id="ARBA00022679"/>
    </source>
</evidence>
<dbReference type="GO" id="GO:0051539">
    <property type="term" value="F:4 iron, 4 sulfur cluster binding"/>
    <property type="evidence" value="ECO:0007669"/>
    <property type="project" value="UniProtKB-KW"/>
</dbReference>
<dbReference type="OrthoDB" id="9760839at2"/>
<comment type="cofactor">
    <cofactor evidence="2">
        <name>[4Fe-4S] cluster</name>
        <dbReference type="ChEBI" id="CHEBI:49883"/>
    </cofactor>
</comment>
<comment type="subcellular location">
    <subcellularLocation>
        <location evidence="3">Cytoplasm</location>
    </subcellularLocation>
</comment>
<accession>A0A0M9DJH1</accession>
<dbReference type="GO" id="GO:0005524">
    <property type="term" value="F:ATP binding"/>
    <property type="evidence" value="ECO:0007669"/>
    <property type="project" value="UniProtKB-KW"/>
</dbReference>